<keyword evidence="1 2" id="KW-0175">Coiled coil</keyword>
<evidence type="ECO:0000313" key="5">
    <source>
        <dbReference type="EMBL" id="KAL3778122.1"/>
    </source>
</evidence>
<dbReference type="EMBL" id="JALLPJ020001003">
    <property type="protein sequence ID" value="KAL3778122.1"/>
    <property type="molecule type" value="Genomic_DNA"/>
</dbReference>
<feature type="domain" description="ODAD1 central coiled coil region" evidence="4">
    <location>
        <begin position="249"/>
        <end position="393"/>
    </location>
</feature>
<dbReference type="Pfam" id="PF21773">
    <property type="entry name" value="ODAD1_CC"/>
    <property type="match status" value="1"/>
</dbReference>
<reference evidence="5 6" key="1">
    <citation type="submission" date="2024-10" db="EMBL/GenBank/DDBJ databases">
        <title>Updated reference genomes for cyclostephanoid diatoms.</title>
        <authorList>
            <person name="Roberts W.R."/>
            <person name="Alverson A.J."/>
        </authorList>
    </citation>
    <scope>NUCLEOTIDE SEQUENCE [LARGE SCALE GENOMIC DNA]</scope>
    <source>
        <strain evidence="5 6">AJA010-31</strain>
    </source>
</reference>
<protein>
    <recommendedName>
        <fullName evidence="4">ODAD1 central coiled coil region domain-containing protein</fullName>
    </recommendedName>
</protein>
<accession>A0ABD3NQF5</accession>
<dbReference type="Proteomes" id="UP001530400">
    <property type="component" value="Unassembled WGS sequence"/>
</dbReference>
<name>A0ABD3NQF5_9STRA</name>
<feature type="coiled-coil region" evidence="2">
    <location>
        <begin position="92"/>
        <end position="154"/>
    </location>
</feature>
<gene>
    <name evidence="5" type="ORF">ACHAWO_008074</name>
</gene>
<feature type="compositionally biased region" description="Basic and acidic residues" evidence="3">
    <location>
        <begin position="506"/>
        <end position="522"/>
    </location>
</feature>
<feature type="coiled-coil region" evidence="2">
    <location>
        <begin position="306"/>
        <end position="340"/>
    </location>
</feature>
<comment type="caution">
    <text evidence="5">The sequence shown here is derived from an EMBL/GenBank/DDBJ whole genome shotgun (WGS) entry which is preliminary data.</text>
</comment>
<evidence type="ECO:0000259" key="4">
    <source>
        <dbReference type="Pfam" id="PF21773"/>
    </source>
</evidence>
<evidence type="ECO:0000256" key="3">
    <source>
        <dbReference type="SAM" id="MobiDB-lite"/>
    </source>
</evidence>
<dbReference type="PANTHER" id="PTHR21694">
    <property type="entry name" value="COILED-COIL DOMAIN-CONTAINING PROTEIN 63"/>
    <property type="match status" value="1"/>
</dbReference>
<keyword evidence="6" id="KW-1185">Reference proteome</keyword>
<organism evidence="5 6">
    <name type="scientific">Cyclotella atomus</name>
    <dbReference type="NCBI Taxonomy" id="382360"/>
    <lineage>
        <taxon>Eukaryota</taxon>
        <taxon>Sar</taxon>
        <taxon>Stramenopiles</taxon>
        <taxon>Ochrophyta</taxon>
        <taxon>Bacillariophyta</taxon>
        <taxon>Coscinodiscophyceae</taxon>
        <taxon>Thalassiosirophycidae</taxon>
        <taxon>Stephanodiscales</taxon>
        <taxon>Stephanodiscaceae</taxon>
        <taxon>Cyclotella</taxon>
    </lineage>
</organism>
<evidence type="ECO:0000313" key="6">
    <source>
        <dbReference type="Proteomes" id="UP001530400"/>
    </source>
</evidence>
<dbReference type="InterPro" id="IPR049258">
    <property type="entry name" value="ODAD1_CC"/>
</dbReference>
<sequence length="549" mass="63455">MEERSRVKNSIDQLQARGDLFTRKLIHEKQRIAASQIKLKQVNEKIAHLREANMKMAMGLLNKHTTTPNDAYHRVDGVNPTRLAEMNQKKIVKNLESRLSKAIIRRNEIENENTNIKRKIDKLRRKISNDIKSRERIERELIDIQSDMDAIMERAAVASDERERLINHRNEILAKNNFRQSAFEKEYNELVTFIAKQWKALEESIASAADNVVSMLNAADGEHQKTADAANGDDSITRKQLEEKLAALDNEYDVTQKALQDNECKIQAFNAQFQELRDVSGLSSTEDIINMFVKNEEECFSTFNYIQTLNQDCDKTIEQANQLRADIDEYRQKEMEKERIRSATVNVYKDNLEQVKAEREKMYHTAIECRRTVEVIAKKITALYFKLKCNEIERDEHALKDALPAKLRSDRKLTTISGGEVSEQNILNLMELIETRSIQIINTYLKSSTSSRTLSRRPSLFLTPGMLERVVANRSSLEVDLDEESDETDEYSDSSEDDDYENRPVSVHDMRRQAAEIVKRPESATNSANACREKEESNIPKNLPRYTVF</sequence>
<feature type="region of interest" description="Disordered" evidence="3">
    <location>
        <begin position="477"/>
        <end position="549"/>
    </location>
</feature>
<dbReference type="PANTHER" id="PTHR21694:SF18">
    <property type="entry name" value="COILED-COIL DOMAIN-CONTAINING PROTEIN 63"/>
    <property type="match status" value="1"/>
</dbReference>
<dbReference type="AlphaFoldDB" id="A0ABD3NQF5"/>
<evidence type="ECO:0000256" key="1">
    <source>
        <dbReference type="ARBA" id="ARBA00023054"/>
    </source>
</evidence>
<proteinExistence type="predicted"/>
<dbReference type="InterPro" id="IPR051876">
    <property type="entry name" value="ODA-DC/CCD"/>
</dbReference>
<evidence type="ECO:0000256" key="2">
    <source>
        <dbReference type="SAM" id="Coils"/>
    </source>
</evidence>
<feature type="compositionally biased region" description="Acidic residues" evidence="3">
    <location>
        <begin position="479"/>
        <end position="500"/>
    </location>
</feature>